<keyword evidence="2" id="KW-1185">Reference proteome</keyword>
<reference evidence="1 2" key="1">
    <citation type="submission" date="2023-03" db="EMBL/GenBank/DDBJ databases">
        <title>Draft genome sequence of type strain Streptomyces ferralitis JCM 14344.</title>
        <authorList>
            <person name="Klaysubun C."/>
            <person name="Duangmal K."/>
        </authorList>
    </citation>
    <scope>NUCLEOTIDE SEQUENCE [LARGE SCALE GENOMIC DNA]</scope>
    <source>
        <strain evidence="1 2">JCM 14344</strain>
    </source>
</reference>
<sequence>MTGARGMQETWGTEGFQAAMERRRCGKARRERGLLDAHEMRQLRGAELDTYIEKLKAPTAKAMMP</sequence>
<comment type="caution">
    <text evidence="1">The sequence shown here is derived from an EMBL/GenBank/DDBJ whole genome shotgun (WGS) entry which is preliminary data.</text>
</comment>
<dbReference type="EMBL" id="JARHTQ010000011">
    <property type="protein sequence ID" value="MDF2257627.1"/>
    <property type="molecule type" value="Genomic_DNA"/>
</dbReference>
<evidence type="ECO:0000313" key="2">
    <source>
        <dbReference type="Proteomes" id="UP001220022"/>
    </source>
</evidence>
<name>A0ABT5Z1U8_9ACTN</name>
<organism evidence="1 2">
    <name type="scientific">Streptantibioticus ferralitis</name>
    <dbReference type="NCBI Taxonomy" id="236510"/>
    <lineage>
        <taxon>Bacteria</taxon>
        <taxon>Bacillati</taxon>
        <taxon>Actinomycetota</taxon>
        <taxon>Actinomycetes</taxon>
        <taxon>Kitasatosporales</taxon>
        <taxon>Streptomycetaceae</taxon>
        <taxon>Streptantibioticus</taxon>
    </lineage>
</organism>
<protein>
    <submittedName>
        <fullName evidence="1">Uncharacterized protein</fullName>
    </submittedName>
</protein>
<dbReference type="Proteomes" id="UP001220022">
    <property type="component" value="Unassembled WGS sequence"/>
</dbReference>
<gene>
    <name evidence="1" type="ORF">P2L57_18465</name>
</gene>
<dbReference type="RefSeq" id="WP_275815839.1">
    <property type="nucleotide sequence ID" value="NZ_BAAANM010000027.1"/>
</dbReference>
<proteinExistence type="predicted"/>
<evidence type="ECO:0000313" key="1">
    <source>
        <dbReference type="EMBL" id="MDF2257627.1"/>
    </source>
</evidence>
<accession>A0ABT5Z1U8</accession>